<dbReference type="PROSITE" id="PS51683">
    <property type="entry name" value="SAM_OMT_II"/>
    <property type="match status" value="1"/>
</dbReference>
<keyword evidence="3" id="KW-0949">S-adenosyl-L-methionine</keyword>
<dbReference type="GO" id="GO:0008171">
    <property type="term" value="F:O-methyltransferase activity"/>
    <property type="evidence" value="ECO:0007669"/>
    <property type="project" value="InterPro"/>
</dbReference>
<dbReference type="InterPro" id="IPR001077">
    <property type="entry name" value="COMT_C"/>
</dbReference>
<evidence type="ECO:0000256" key="4">
    <source>
        <dbReference type="PIRSR" id="PIRSR005739-1"/>
    </source>
</evidence>
<feature type="active site" description="Proton acceptor" evidence="4">
    <location>
        <position position="254"/>
    </location>
</feature>
<dbReference type="InterPro" id="IPR036390">
    <property type="entry name" value="WH_DNA-bd_sf"/>
</dbReference>
<dbReference type="AlphaFoldDB" id="A0A8K1WCA2"/>
<dbReference type="Pfam" id="PF08100">
    <property type="entry name" value="Dimerisation"/>
    <property type="match status" value="1"/>
</dbReference>
<organism evidence="7">
    <name type="scientific">Sinopodophyllum hexandrum</name>
    <name type="common">Himalayan may apple</name>
    <name type="synonym">Podophyllum hexandrum</name>
    <dbReference type="NCBI Taxonomy" id="93608"/>
    <lineage>
        <taxon>Eukaryota</taxon>
        <taxon>Viridiplantae</taxon>
        <taxon>Streptophyta</taxon>
        <taxon>Embryophyta</taxon>
        <taxon>Tracheophyta</taxon>
        <taxon>Spermatophyta</taxon>
        <taxon>Magnoliopsida</taxon>
        <taxon>Ranunculales</taxon>
        <taxon>Berberidaceae</taxon>
        <taxon>Podophylloideae</taxon>
        <taxon>Podophylleae</taxon>
        <taxon>Sinopodophyllum</taxon>
    </lineage>
</organism>
<dbReference type="KEGG" id="ag:ALG05117"/>
<dbReference type="SUPFAM" id="SSF46785">
    <property type="entry name" value="Winged helix' DNA-binding domain"/>
    <property type="match status" value="1"/>
</dbReference>
<evidence type="ECO:0000256" key="3">
    <source>
        <dbReference type="ARBA" id="ARBA00022691"/>
    </source>
</evidence>
<dbReference type="GO" id="GO:0032259">
    <property type="term" value="P:methylation"/>
    <property type="evidence" value="ECO:0007669"/>
    <property type="project" value="UniProtKB-KW"/>
</dbReference>
<dbReference type="Gene3D" id="3.40.50.150">
    <property type="entry name" value="Vaccinia Virus protein VP39"/>
    <property type="match status" value="1"/>
</dbReference>
<dbReference type="FunFam" id="1.10.10.10:FF:000357">
    <property type="entry name" value="Caffeic acid 3-O-methyltransferase"/>
    <property type="match status" value="1"/>
</dbReference>
<dbReference type="InterPro" id="IPR012967">
    <property type="entry name" value="COMT_dimerisation"/>
</dbReference>
<dbReference type="InterPro" id="IPR016461">
    <property type="entry name" value="COMT-like"/>
</dbReference>
<feature type="domain" description="O-methyltransferase dimerisation" evidence="6">
    <location>
        <begin position="12"/>
        <end position="101"/>
    </location>
</feature>
<dbReference type="SMR" id="A0A8K1WCA2"/>
<evidence type="ECO:0000259" key="6">
    <source>
        <dbReference type="Pfam" id="PF08100"/>
    </source>
</evidence>
<dbReference type="InterPro" id="IPR029063">
    <property type="entry name" value="SAM-dependent_MTases_sf"/>
</dbReference>
<keyword evidence="1" id="KW-0489">Methyltransferase</keyword>
<evidence type="ECO:0000256" key="1">
    <source>
        <dbReference type="ARBA" id="ARBA00022603"/>
    </source>
</evidence>
<proteinExistence type="evidence at transcript level"/>
<dbReference type="InterPro" id="IPR036388">
    <property type="entry name" value="WH-like_DNA-bd_sf"/>
</dbReference>
<dbReference type="Pfam" id="PF00891">
    <property type="entry name" value="Methyltransf_2"/>
    <property type="match status" value="1"/>
</dbReference>
<dbReference type="PIRSF" id="PIRSF005739">
    <property type="entry name" value="O-mtase"/>
    <property type="match status" value="1"/>
</dbReference>
<dbReference type="GO" id="GO:0046983">
    <property type="term" value="F:protein dimerization activity"/>
    <property type="evidence" value="ECO:0007669"/>
    <property type="project" value="InterPro"/>
</dbReference>
<evidence type="ECO:0000256" key="2">
    <source>
        <dbReference type="ARBA" id="ARBA00022679"/>
    </source>
</evidence>
<evidence type="ECO:0000259" key="5">
    <source>
        <dbReference type="Pfam" id="PF00891"/>
    </source>
</evidence>
<dbReference type="FunFam" id="3.40.50.150:FF:000061">
    <property type="entry name" value="Caffeic acid O-methyltransferase"/>
    <property type="match status" value="1"/>
</dbReference>
<dbReference type="Gene3D" id="1.10.10.10">
    <property type="entry name" value="Winged helix-like DNA-binding domain superfamily/Winged helix DNA-binding domain"/>
    <property type="match status" value="1"/>
</dbReference>
<feature type="domain" description="O-methyltransferase C-terminal" evidence="5">
    <location>
        <begin position="124"/>
        <end position="329"/>
    </location>
</feature>
<name>A0A8K1WCA2_SINHE</name>
<dbReference type="SUPFAM" id="SSF53335">
    <property type="entry name" value="S-adenosyl-L-methionine-dependent methyltransferases"/>
    <property type="match status" value="1"/>
</dbReference>
<protein>
    <submittedName>
        <fullName evidence="7">5'-desmethyl-yatein O-methyltransferase</fullName>
    </submittedName>
</protein>
<dbReference type="EMBL" id="MW531738">
    <property type="protein sequence ID" value="UGB90587.1"/>
    <property type="molecule type" value="mRNA"/>
</dbReference>
<keyword evidence="2" id="KW-0808">Transferase</keyword>
<gene>
    <name evidence="7" type="primary">OMT1</name>
</gene>
<dbReference type="PANTHER" id="PTHR11746">
    <property type="entry name" value="O-METHYLTRANSFERASE"/>
    <property type="match status" value="1"/>
</dbReference>
<reference evidence="7" key="1">
    <citation type="submission" date="2021-01" db="EMBL/GenBank/DDBJ databases">
        <title>Molecular characterization of podophyllotoxin biosynthesis pathway in Sinopodophyllum hexandrum.</title>
        <authorList>
            <person name="Wang Y."/>
            <person name="Luo X."/>
            <person name="Hu D."/>
            <person name="Zou Z."/>
        </authorList>
    </citation>
    <scope>NUCLEOTIDE SEQUENCE</scope>
    <source>
        <tissue evidence="7">Root</tissue>
    </source>
</reference>
<sequence>MDTRADAEIKAMELIGIGVLPLAMKAIIELNVLEILSKAGPDTQLTAAQIVTDIPTTNPNAGFQLDRILRLLASHSVLSSSITKSGERVYGLTPMCKYFLPDQDGVSLAPMVVTIHDKVLLQSWHYLKDSVLKQGSLPFTEAFGMSPFEYSVSDTRFNKVFNAGMFDHSTLCMRDVLQRYKGFQGLGELVDVGGGTGGSLKMILSQYPNLKGINFDLPHVVADAPSFPGVKHIGGDMFESVPSGDAIFMKWILHDWDDGRCLTLLKNCWNALPEHGKVIIVEWILPSDAATDPTSRRVFTADLMMLAFSEGGKERTLGDYGALAKEAGFTTVKDFPCANGISVIEFHKK</sequence>
<accession>A0A8K1WCA2</accession>
<evidence type="ECO:0000313" key="7">
    <source>
        <dbReference type="EMBL" id="UGB90587.1"/>
    </source>
</evidence>